<name>A0AAE1C467_9PEZI</name>
<gene>
    <name evidence="2" type="ORF">LTR78_002400</name>
</gene>
<feature type="compositionally biased region" description="Basic and acidic residues" evidence="1">
    <location>
        <begin position="140"/>
        <end position="152"/>
    </location>
</feature>
<keyword evidence="3" id="KW-1185">Reference proteome</keyword>
<evidence type="ECO:0000313" key="2">
    <source>
        <dbReference type="EMBL" id="KAK3677550.1"/>
    </source>
</evidence>
<dbReference type="Proteomes" id="UP001274830">
    <property type="component" value="Unassembled WGS sequence"/>
</dbReference>
<dbReference type="AlphaFoldDB" id="A0AAE1C467"/>
<protein>
    <submittedName>
        <fullName evidence="2">Uncharacterized protein</fullName>
    </submittedName>
</protein>
<evidence type="ECO:0000313" key="3">
    <source>
        <dbReference type="Proteomes" id="UP001274830"/>
    </source>
</evidence>
<comment type="caution">
    <text evidence="2">The sequence shown here is derived from an EMBL/GenBank/DDBJ whole genome shotgun (WGS) entry which is preliminary data.</text>
</comment>
<sequence>MELEALIAAALNQSHDGEEAVSMLVQLAEQSYQKHGTYALSDIWIQRLLPNHQMLTPPGTLLPLSPENQISGARTATTGPLYTHQSRFLQSNDITPFEQARKGLTADSVGDNGGPPAIDFDRLKSLFDFSTIEPHFTSTKSDRPQKQQDRLQKPPTEPFGRSMLRSASLGNPRTHLDLLERDGLVLQRPLQLQAGRDAAIDAIFEAAPHSLLLKWPLQDQDIIEL</sequence>
<accession>A0AAE1C467</accession>
<reference evidence="2" key="1">
    <citation type="submission" date="2023-07" db="EMBL/GenBank/DDBJ databases">
        <title>Black Yeasts Isolated from many extreme environments.</title>
        <authorList>
            <person name="Coleine C."/>
            <person name="Stajich J.E."/>
            <person name="Selbmann L."/>
        </authorList>
    </citation>
    <scope>NUCLEOTIDE SEQUENCE</scope>
    <source>
        <strain evidence="2">CCFEE 5485</strain>
    </source>
</reference>
<feature type="region of interest" description="Disordered" evidence="1">
    <location>
        <begin position="134"/>
        <end position="168"/>
    </location>
</feature>
<dbReference type="EMBL" id="JAUTXT010000006">
    <property type="protein sequence ID" value="KAK3677550.1"/>
    <property type="molecule type" value="Genomic_DNA"/>
</dbReference>
<organism evidence="2 3">
    <name type="scientific">Recurvomyces mirabilis</name>
    <dbReference type="NCBI Taxonomy" id="574656"/>
    <lineage>
        <taxon>Eukaryota</taxon>
        <taxon>Fungi</taxon>
        <taxon>Dikarya</taxon>
        <taxon>Ascomycota</taxon>
        <taxon>Pezizomycotina</taxon>
        <taxon>Dothideomycetes</taxon>
        <taxon>Dothideomycetidae</taxon>
        <taxon>Mycosphaerellales</taxon>
        <taxon>Teratosphaeriaceae</taxon>
        <taxon>Recurvomyces</taxon>
    </lineage>
</organism>
<proteinExistence type="predicted"/>
<evidence type="ECO:0000256" key="1">
    <source>
        <dbReference type="SAM" id="MobiDB-lite"/>
    </source>
</evidence>